<reference evidence="1 2" key="1">
    <citation type="submission" date="2020-10" db="EMBL/GenBank/DDBJ databases">
        <title>Trueperella pecoris sp. nov. isolated from bovine and porcine specimens.</title>
        <authorList>
            <person name="Schoenecker L."/>
            <person name="Schnydrig P."/>
            <person name="Brodard I."/>
            <person name="Thomann A."/>
            <person name="Hemphill A."/>
            <person name="Rodriguez-Campos S."/>
            <person name="Perreten V."/>
            <person name="Jores J."/>
            <person name="Kittl S."/>
        </authorList>
    </citation>
    <scope>NUCLEOTIDE SEQUENCE [LARGE SCALE GENOMIC DNA]</scope>
    <source>
        <strain evidence="1 2">15A0121</strain>
    </source>
</reference>
<protein>
    <recommendedName>
        <fullName evidence="3">SAF domain-containing protein</fullName>
    </recommendedName>
</protein>
<sequence length="197" mass="20150">MAMSQFVPWKDPRLAAGVLLVAGGGIAGSFLLAGEATVPMLRAQAEIAEGSTLDESQFVVAQLPASVGDGYVRPGEIPPGTRAAHSIGAGDLLSHTAMGAAQGLADLSVPLLTDLPASVKVGENINVWRVSQADMNSPAEARMMTDRAILVGLDKPDTLRTNGAQAQIRVEPADVPAILEALGSKDGIVLVGPGGRP</sequence>
<evidence type="ECO:0000313" key="1">
    <source>
        <dbReference type="EMBL" id="QOR46072.1"/>
    </source>
</evidence>
<organism evidence="1 2">
    <name type="scientific">Trueperella pecoris</name>
    <dbReference type="NCBI Taxonomy" id="2733571"/>
    <lineage>
        <taxon>Bacteria</taxon>
        <taxon>Bacillati</taxon>
        <taxon>Actinomycetota</taxon>
        <taxon>Actinomycetes</taxon>
        <taxon>Actinomycetales</taxon>
        <taxon>Actinomycetaceae</taxon>
        <taxon>Trueperella</taxon>
    </lineage>
</organism>
<keyword evidence="2" id="KW-1185">Reference proteome</keyword>
<evidence type="ECO:0008006" key="3">
    <source>
        <dbReference type="Google" id="ProtNLM"/>
    </source>
</evidence>
<name>A0A7M1QVB2_9ACTO</name>
<proteinExistence type="predicted"/>
<evidence type="ECO:0000313" key="2">
    <source>
        <dbReference type="Proteomes" id="UP000595053"/>
    </source>
</evidence>
<dbReference type="AlphaFoldDB" id="A0A7M1QVB2"/>
<dbReference type="RefSeq" id="WP_197551460.1">
    <property type="nucleotide sequence ID" value="NZ_CP063213.1"/>
</dbReference>
<dbReference type="Proteomes" id="UP000595053">
    <property type="component" value="Chromosome"/>
</dbReference>
<dbReference type="EMBL" id="CP063213">
    <property type="protein sequence ID" value="QOR46072.1"/>
    <property type="molecule type" value="Genomic_DNA"/>
</dbReference>
<gene>
    <name evidence="1" type="ORF">INS88_02315</name>
</gene>
<accession>A0A7M1QVB2</accession>